<dbReference type="PANTHER" id="PTHR20275:SF0">
    <property type="entry name" value="NAD KINASE"/>
    <property type="match status" value="1"/>
</dbReference>
<comment type="similarity">
    <text evidence="6">Belongs to the NAD kinase family.</text>
</comment>
<dbReference type="Pfam" id="PF20143">
    <property type="entry name" value="NAD_kinase_C"/>
    <property type="match status" value="1"/>
</dbReference>
<dbReference type="SUPFAM" id="SSF111331">
    <property type="entry name" value="NAD kinase/diacylglycerol kinase-like"/>
    <property type="match status" value="1"/>
</dbReference>
<keyword evidence="3 6" id="KW-0521">NADP</keyword>
<evidence type="ECO:0000313" key="8">
    <source>
        <dbReference type="Proteomes" id="UP000614287"/>
    </source>
</evidence>
<dbReference type="GO" id="GO:0005524">
    <property type="term" value="F:ATP binding"/>
    <property type="evidence" value="ECO:0007669"/>
    <property type="project" value="UniProtKB-KW"/>
</dbReference>
<dbReference type="InterPro" id="IPR017437">
    <property type="entry name" value="ATP-NAD_kinase_PpnK-typ_C"/>
</dbReference>
<evidence type="ECO:0000256" key="2">
    <source>
        <dbReference type="ARBA" id="ARBA00022777"/>
    </source>
</evidence>
<comment type="caution">
    <text evidence="7">The sequence shown here is derived from an EMBL/GenBank/DDBJ whole genome shotgun (WGS) entry which is preliminary data.</text>
</comment>
<keyword evidence="1 6" id="KW-0808">Transferase</keyword>
<dbReference type="Pfam" id="PF01513">
    <property type="entry name" value="NAD_kinase"/>
    <property type="match status" value="1"/>
</dbReference>
<keyword evidence="6" id="KW-0547">Nucleotide-binding</keyword>
<dbReference type="GO" id="GO:0003951">
    <property type="term" value="F:NAD+ kinase activity"/>
    <property type="evidence" value="ECO:0007669"/>
    <property type="project" value="UniProtKB-UniRule"/>
</dbReference>
<dbReference type="Proteomes" id="UP000614287">
    <property type="component" value="Unassembled WGS sequence"/>
</dbReference>
<dbReference type="InterPro" id="IPR017438">
    <property type="entry name" value="ATP-NAD_kinase_N"/>
</dbReference>
<dbReference type="EMBL" id="BMZG01000005">
    <property type="protein sequence ID" value="GHA71415.1"/>
    <property type="molecule type" value="Genomic_DNA"/>
</dbReference>
<feature type="binding site" evidence="6">
    <location>
        <begin position="87"/>
        <end position="88"/>
    </location>
    <ligand>
        <name>NAD(+)</name>
        <dbReference type="ChEBI" id="CHEBI:57540"/>
    </ligand>
</feature>
<sequence length="313" mass="33986">MNDFLTTSVKDLRRAPMDIRTVALAGRVQNDTSPEPLLQIVQSVLGLGKAVLIEEKTSAHFGLTQFPSVSLRDIGNSADVMIAVGGDGTMLGVARRVAPYHVPLIGVNQGHLGFITDIALEHAPSALREILLDQSYDVEERDLLHAQVLRHGEVIHEGTALNDVVVGRSGLDGMLELNVAVNEQFMYAQRADALIIATPTGSTAYALAANGPILHPQLAGVTLVPVAPQSLSNRPIVLPSDSVIDIELISNRGAVVHFDVHSYAEVRQGDVIRISQAPYKSVFWHPKSYNYYATLRQKLNWNLNPARPSTESV</sequence>
<accession>A0A8J3CMM2</accession>
<evidence type="ECO:0000256" key="4">
    <source>
        <dbReference type="ARBA" id="ARBA00023027"/>
    </source>
</evidence>
<feature type="binding site" evidence="6">
    <location>
        <position position="192"/>
    </location>
    <ligand>
        <name>NAD(+)</name>
        <dbReference type="ChEBI" id="CHEBI:57540"/>
    </ligand>
</feature>
<dbReference type="PANTHER" id="PTHR20275">
    <property type="entry name" value="NAD KINASE"/>
    <property type="match status" value="1"/>
</dbReference>
<protein>
    <recommendedName>
        <fullName evidence="6">NAD kinase</fullName>
        <ecNumber evidence="6">2.7.1.23</ecNumber>
    </recommendedName>
    <alternativeName>
        <fullName evidence="6">ATP-dependent NAD kinase</fullName>
    </alternativeName>
</protein>
<dbReference type="HAMAP" id="MF_00361">
    <property type="entry name" value="NAD_kinase"/>
    <property type="match status" value="1"/>
</dbReference>
<comment type="catalytic activity">
    <reaction evidence="5 6">
        <text>NAD(+) + ATP = ADP + NADP(+) + H(+)</text>
        <dbReference type="Rhea" id="RHEA:18629"/>
        <dbReference type="ChEBI" id="CHEBI:15378"/>
        <dbReference type="ChEBI" id="CHEBI:30616"/>
        <dbReference type="ChEBI" id="CHEBI:57540"/>
        <dbReference type="ChEBI" id="CHEBI:58349"/>
        <dbReference type="ChEBI" id="CHEBI:456216"/>
        <dbReference type="EC" id="2.7.1.23"/>
    </reaction>
</comment>
<keyword evidence="4 6" id="KW-0520">NAD</keyword>
<organism evidence="7 8">
    <name type="scientific">Formosimonas limnophila</name>
    <dbReference type="NCBI Taxonomy" id="1384487"/>
    <lineage>
        <taxon>Bacteria</taxon>
        <taxon>Pseudomonadati</taxon>
        <taxon>Pseudomonadota</taxon>
        <taxon>Betaproteobacteria</taxon>
        <taxon>Burkholderiales</taxon>
        <taxon>Burkholderiaceae</taxon>
        <taxon>Formosimonas</taxon>
    </lineage>
</organism>
<reference evidence="7" key="2">
    <citation type="submission" date="2020-09" db="EMBL/GenBank/DDBJ databases">
        <authorList>
            <person name="Sun Q."/>
            <person name="Kim S."/>
        </authorList>
    </citation>
    <scope>NUCLEOTIDE SEQUENCE</scope>
    <source>
        <strain evidence="7">KCTC 32501</strain>
    </source>
</reference>
<reference evidence="7" key="1">
    <citation type="journal article" date="2014" name="Int. J. Syst. Evol. Microbiol.">
        <title>Complete genome sequence of Corynebacterium casei LMG S-19264T (=DSM 44701T), isolated from a smear-ripened cheese.</title>
        <authorList>
            <consortium name="US DOE Joint Genome Institute (JGI-PGF)"/>
            <person name="Walter F."/>
            <person name="Albersmeier A."/>
            <person name="Kalinowski J."/>
            <person name="Ruckert C."/>
        </authorList>
    </citation>
    <scope>NUCLEOTIDE SEQUENCE</scope>
    <source>
        <strain evidence="7">KCTC 32501</strain>
    </source>
</reference>
<dbReference type="InterPro" id="IPR016064">
    <property type="entry name" value="NAD/diacylglycerol_kinase_sf"/>
</dbReference>
<feature type="binding site" evidence="6">
    <location>
        <position position="190"/>
    </location>
    <ligand>
        <name>NAD(+)</name>
        <dbReference type="ChEBI" id="CHEBI:57540"/>
    </ligand>
</feature>
<comment type="subcellular location">
    <subcellularLocation>
        <location evidence="6">Cytoplasm</location>
    </subcellularLocation>
</comment>
<comment type="cofactor">
    <cofactor evidence="6">
        <name>a divalent metal cation</name>
        <dbReference type="ChEBI" id="CHEBI:60240"/>
    </cofactor>
</comment>
<proteinExistence type="inferred from homology"/>
<dbReference type="NCBIfam" id="NF002561">
    <property type="entry name" value="PRK02155.1"/>
    <property type="match status" value="1"/>
</dbReference>
<keyword evidence="2 6" id="KW-0418">Kinase</keyword>
<comment type="caution">
    <text evidence="6">Lacks conserved residue(s) required for the propagation of feature annotation.</text>
</comment>
<keyword evidence="6" id="KW-0963">Cytoplasm</keyword>
<dbReference type="InterPro" id="IPR002504">
    <property type="entry name" value="NADK"/>
</dbReference>
<evidence type="ECO:0000256" key="6">
    <source>
        <dbReference type="HAMAP-Rule" id="MF_00361"/>
    </source>
</evidence>
<evidence type="ECO:0000256" key="5">
    <source>
        <dbReference type="ARBA" id="ARBA00047925"/>
    </source>
</evidence>
<dbReference type="GO" id="GO:0046872">
    <property type="term" value="F:metal ion binding"/>
    <property type="evidence" value="ECO:0007669"/>
    <property type="project" value="UniProtKB-UniRule"/>
</dbReference>
<dbReference type="AlphaFoldDB" id="A0A8J3CMM2"/>
<dbReference type="Gene3D" id="2.60.200.30">
    <property type="entry name" value="Probable inorganic polyphosphate/atp-NAD kinase, domain 2"/>
    <property type="match status" value="1"/>
</dbReference>
<feature type="binding site" evidence="6">
    <location>
        <begin position="162"/>
        <end position="163"/>
    </location>
    <ligand>
        <name>NAD(+)</name>
        <dbReference type="ChEBI" id="CHEBI:57540"/>
    </ligand>
</feature>
<dbReference type="GO" id="GO:0006741">
    <property type="term" value="P:NADP+ biosynthetic process"/>
    <property type="evidence" value="ECO:0007669"/>
    <property type="project" value="UniProtKB-UniRule"/>
</dbReference>
<name>A0A8J3CMM2_9BURK</name>
<dbReference type="EC" id="2.7.1.23" evidence="6"/>
<evidence type="ECO:0000256" key="1">
    <source>
        <dbReference type="ARBA" id="ARBA00022679"/>
    </source>
</evidence>
<evidence type="ECO:0000256" key="3">
    <source>
        <dbReference type="ARBA" id="ARBA00022857"/>
    </source>
</evidence>
<dbReference type="Gene3D" id="3.40.50.10330">
    <property type="entry name" value="Probable inorganic polyphosphate/atp-NAD kinase, domain 1"/>
    <property type="match status" value="1"/>
</dbReference>
<dbReference type="RefSeq" id="WP_229809736.1">
    <property type="nucleotide sequence ID" value="NZ_BMZG01000005.1"/>
</dbReference>
<dbReference type="GO" id="GO:0051287">
    <property type="term" value="F:NAD binding"/>
    <property type="evidence" value="ECO:0007669"/>
    <property type="project" value="UniProtKB-ARBA"/>
</dbReference>
<keyword evidence="6" id="KW-0067">ATP-binding</keyword>
<evidence type="ECO:0000313" key="7">
    <source>
        <dbReference type="EMBL" id="GHA71415.1"/>
    </source>
</evidence>
<dbReference type="GO" id="GO:0005737">
    <property type="term" value="C:cytoplasm"/>
    <property type="evidence" value="ECO:0007669"/>
    <property type="project" value="UniProtKB-SubCell"/>
</dbReference>
<comment type="function">
    <text evidence="6">Involved in the regulation of the intracellular balance of NAD and NADP, and is a key enzyme in the biosynthesis of NADP. Catalyzes specifically the phosphorylation on 2'-hydroxyl of the adenosine moiety of NAD to yield NADP.</text>
</comment>
<feature type="binding site" evidence="6">
    <location>
        <position position="227"/>
    </location>
    <ligand>
        <name>NAD(+)</name>
        <dbReference type="ChEBI" id="CHEBI:57540"/>
    </ligand>
</feature>
<gene>
    <name evidence="6 7" type="primary">nadK</name>
    <name evidence="7" type="ORF">GCM10009007_10280</name>
</gene>
<keyword evidence="8" id="KW-1185">Reference proteome</keyword>
<dbReference type="GO" id="GO:0019674">
    <property type="term" value="P:NAD+ metabolic process"/>
    <property type="evidence" value="ECO:0007669"/>
    <property type="project" value="InterPro"/>
</dbReference>
<feature type="active site" description="Proton acceptor" evidence="6">
    <location>
        <position position="87"/>
    </location>
</feature>